<keyword evidence="2" id="KW-1185">Reference proteome</keyword>
<accession>A0ACD5BWE9</accession>
<gene>
    <name evidence="1" type="ORF">AACH28_14555</name>
</gene>
<dbReference type="Proteomes" id="UP001485301">
    <property type="component" value="Chromosome"/>
</dbReference>
<protein>
    <submittedName>
        <fullName evidence="1">Uncharacterized protein</fullName>
    </submittedName>
</protein>
<organism evidence="1 2">
    <name type="scientific">Sphingobacterium thalpophilum</name>
    <dbReference type="NCBI Taxonomy" id="259"/>
    <lineage>
        <taxon>Bacteria</taxon>
        <taxon>Pseudomonadati</taxon>
        <taxon>Bacteroidota</taxon>
        <taxon>Sphingobacteriia</taxon>
        <taxon>Sphingobacteriales</taxon>
        <taxon>Sphingobacteriaceae</taxon>
        <taxon>Sphingobacterium</taxon>
    </lineage>
</organism>
<evidence type="ECO:0000313" key="1">
    <source>
        <dbReference type="EMBL" id="WZN53869.1"/>
    </source>
</evidence>
<evidence type="ECO:0000313" key="2">
    <source>
        <dbReference type="Proteomes" id="UP001485301"/>
    </source>
</evidence>
<name>A0ACD5BWE9_9SPHI</name>
<dbReference type="EMBL" id="CP151087">
    <property type="protein sequence ID" value="WZN53869.1"/>
    <property type="molecule type" value="Genomic_DNA"/>
</dbReference>
<proteinExistence type="predicted"/>
<reference evidence="1" key="1">
    <citation type="submission" date="2024-04" db="EMBL/GenBank/DDBJ databases">
        <title>Complete genome sequence of Sphingobacterium thalpophiium BAA-1094.</title>
        <authorList>
            <person name="Adaikpoh B.I."/>
        </authorList>
    </citation>
    <scope>NUCLEOTIDE SEQUENCE</scope>
    <source>
        <strain evidence="1">BAA-1094</strain>
    </source>
</reference>
<sequence length="55" mass="6537">MKKKEQLYAKTKETEAKRSKKSNKNKFSPKKTNKKQIKFCKNNNIPYIYNTLIGL</sequence>